<gene>
    <name evidence="3" type="ORF">BSZ37_01510</name>
</gene>
<keyword evidence="1" id="KW-0175">Coiled coil</keyword>
<feature type="signal peptide" evidence="2">
    <location>
        <begin position="1"/>
        <end position="21"/>
    </location>
</feature>
<dbReference type="SUPFAM" id="SSF56925">
    <property type="entry name" value="OMPA-like"/>
    <property type="match status" value="2"/>
</dbReference>
<dbReference type="AlphaFoldDB" id="A0A271IVR8"/>
<evidence type="ECO:0000313" key="4">
    <source>
        <dbReference type="Proteomes" id="UP000216339"/>
    </source>
</evidence>
<dbReference type="EMBL" id="MQWD01000001">
    <property type="protein sequence ID" value="PAP75210.1"/>
    <property type="molecule type" value="Genomic_DNA"/>
</dbReference>
<proteinExistence type="predicted"/>
<accession>A0A271IVR8</accession>
<dbReference type="OrthoDB" id="1010796at2"/>
<evidence type="ECO:0000256" key="1">
    <source>
        <dbReference type="SAM" id="Coils"/>
    </source>
</evidence>
<name>A0A271IVR8_9BACT</name>
<feature type="coiled-coil region" evidence="1">
    <location>
        <begin position="417"/>
        <end position="455"/>
    </location>
</feature>
<reference evidence="3 4" key="1">
    <citation type="submission" date="2016-11" db="EMBL/GenBank/DDBJ databases">
        <title>Study of marine rhodopsin-containing bacteria.</title>
        <authorList>
            <person name="Yoshizawa S."/>
            <person name="Kumagai Y."/>
            <person name="Kogure K."/>
        </authorList>
    </citation>
    <scope>NUCLEOTIDE SEQUENCE [LARGE SCALE GENOMIC DNA]</scope>
    <source>
        <strain evidence="3 4">SAORIC-28</strain>
    </source>
</reference>
<keyword evidence="2" id="KW-0732">Signal</keyword>
<evidence type="ECO:0008006" key="5">
    <source>
        <dbReference type="Google" id="ProtNLM"/>
    </source>
</evidence>
<dbReference type="Proteomes" id="UP000216339">
    <property type="component" value="Unassembled WGS sequence"/>
</dbReference>
<comment type="caution">
    <text evidence="3">The sequence shown here is derived from an EMBL/GenBank/DDBJ whole genome shotgun (WGS) entry which is preliminary data.</text>
</comment>
<sequence length="861" mass="90855">MPRSLLLVLLSLALLAPAASAQVSGVGYRLSPSATYVDFEGDAGLDDGLLYGGGIGLSFGEFVELGGGYQFGDGFQTDFTGFSGLDDAPELAEALAGLDPREVKVERYGGTLRLNLGTAGLVPFLTAGTGLIRFSPDGLEATRNIYLLGGAGLQLTGADRYALAVSVEDLAYRYDPASTFFTAADLSTVGLDFADFNQTTVNNLTVRGTVQLYLGGRRPGQDTEVDRELRRQFSGGLSGLSLFIEPTYGRVRFDEAFDYRDQAFVGGEVGVDLGPLVGLRGFYMRGVEDDSPTSFESVRMLGGDLRLRLSEGGQFVPFVSVGGGYLDVLDGYAADPGAEAGNALAEDRPFATGGAGVELALSPRFRIIGEARALLMSTRDEQDLSQPENVFVSPYYRAGVSFGLGGDAGDGVQAVRRETLESERARLTAEREAVRREALDRIEALEAELAAARAEGDMDAVEVLEAEREVAIDRAVSPDADLAAMPERTAIVDREGNDVQQRILRDGIGAPPSSAVTEEVVVDETGQRTVTRTVREAPAADRMVTIPLPEQGELYVRYGPPGGVLIGDGGMVQGDALTTGDAAVATSGLDEAEVRTIIRESLRESLAAQGDAPLTEGDLGDLERSIENRIADRVAGRLTAPSGASDSRIAALERRQDDLLDEIRALRVELATQPQQPVVVRQPAAPGDDADQDVAVITPTPRPAVPPTRAVLGPSFQISPTAGFGLGAGPDGILVGARVDYATGRSFHYVPELLVTIGGRRSVSANADVAFDVPSGGFADVGSPYVRTGLGLVSYGGSDEIPATFDEEVDDGGTTLTFNLGLGADLEAGGGRLFVDFTTGNLGRFNRLTAGYRFPFGQRAY</sequence>
<evidence type="ECO:0000313" key="3">
    <source>
        <dbReference type="EMBL" id="PAP75210.1"/>
    </source>
</evidence>
<feature type="chain" id="PRO_5013012663" description="Outer membrane protein beta-barrel domain-containing protein" evidence="2">
    <location>
        <begin position="22"/>
        <end position="861"/>
    </location>
</feature>
<dbReference type="InterPro" id="IPR011250">
    <property type="entry name" value="OMP/PagP_B-barrel"/>
</dbReference>
<evidence type="ECO:0000256" key="2">
    <source>
        <dbReference type="SAM" id="SignalP"/>
    </source>
</evidence>
<organism evidence="3 4">
    <name type="scientific">Rubrivirga marina</name>
    <dbReference type="NCBI Taxonomy" id="1196024"/>
    <lineage>
        <taxon>Bacteria</taxon>
        <taxon>Pseudomonadati</taxon>
        <taxon>Rhodothermota</taxon>
        <taxon>Rhodothermia</taxon>
        <taxon>Rhodothermales</taxon>
        <taxon>Rubricoccaceae</taxon>
        <taxon>Rubrivirga</taxon>
    </lineage>
</organism>
<dbReference type="RefSeq" id="WP_095508846.1">
    <property type="nucleotide sequence ID" value="NZ_MQWD01000001.1"/>
</dbReference>
<keyword evidence="4" id="KW-1185">Reference proteome</keyword>
<dbReference type="Gene3D" id="2.40.160.20">
    <property type="match status" value="2"/>
</dbReference>
<protein>
    <recommendedName>
        <fullName evidence="5">Outer membrane protein beta-barrel domain-containing protein</fullName>
    </recommendedName>
</protein>